<proteinExistence type="predicted"/>
<dbReference type="Pfam" id="PF01636">
    <property type="entry name" value="APH"/>
    <property type="match status" value="1"/>
</dbReference>
<dbReference type="InterPro" id="IPR011009">
    <property type="entry name" value="Kinase-like_dom_sf"/>
</dbReference>
<dbReference type="Gene3D" id="3.90.1200.10">
    <property type="match status" value="1"/>
</dbReference>
<dbReference type="RefSeq" id="WP_132600517.1">
    <property type="nucleotide sequence ID" value="NZ_SMKO01000126.1"/>
</dbReference>
<name>A0A4R4V2J4_9ACTN</name>
<dbReference type="GO" id="GO:0016740">
    <property type="term" value="F:transferase activity"/>
    <property type="evidence" value="ECO:0007669"/>
    <property type="project" value="UniProtKB-KW"/>
</dbReference>
<keyword evidence="3" id="KW-1185">Reference proteome</keyword>
<evidence type="ECO:0000259" key="1">
    <source>
        <dbReference type="Pfam" id="PF01636"/>
    </source>
</evidence>
<gene>
    <name evidence="2" type="ORF">E1292_33665</name>
</gene>
<dbReference type="AlphaFoldDB" id="A0A4R4V2J4"/>
<dbReference type="EMBL" id="SMKO01000126">
    <property type="protein sequence ID" value="TDC98921.1"/>
    <property type="molecule type" value="Genomic_DNA"/>
</dbReference>
<sequence>MSVHTIPPASGARVPWHDVHPPVRAAVERFLGGPVAAATTQPGGFSPAAAVRLRTEGGRRAFVKAVGPEPNADSVGIYQAELAVAAALPASVPAPRLLTGFELDGWVTLVFEDVEGAHPELPWRRDQLDRVLAALHEMSAALTPSPIEVPRIGETFGSSFDGWRRLLDEDTTGLDPWALRHLDELAELESGWAAAAAGDSLVHADVRADNILLTDDRVYFVDWPWACLGAPWVDRVCLLPSVGMQGGPPPYELCTDLDPAVTALVAAMTGYLVHHGRLPDPPGLPTVRAFQRAQGVVALDWLRRRTGWA</sequence>
<keyword evidence="2" id="KW-0808">Transferase</keyword>
<reference evidence="2 3" key="1">
    <citation type="submission" date="2019-03" db="EMBL/GenBank/DDBJ databases">
        <title>Draft genome sequences of novel Actinobacteria.</title>
        <authorList>
            <person name="Sahin N."/>
            <person name="Ay H."/>
            <person name="Saygin H."/>
        </authorList>
    </citation>
    <scope>NUCLEOTIDE SEQUENCE [LARGE SCALE GENOMIC DNA]</scope>
    <source>
        <strain evidence="2 3">KC310</strain>
    </source>
</reference>
<organism evidence="2 3">
    <name type="scientific">Nonomuraea deserti</name>
    <dbReference type="NCBI Taxonomy" id="1848322"/>
    <lineage>
        <taxon>Bacteria</taxon>
        <taxon>Bacillati</taxon>
        <taxon>Actinomycetota</taxon>
        <taxon>Actinomycetes</taxon>
        <taxon>Streptosporangiales</taxon>
        <taxon>Streptosporangiaceae</taxon>
        <taxon>Nonomuraea</taxon>
    </lineage>
</organism>
<evidence type="ECO:0000313" key="3">
    <source>
        <dbReference type="Proteomes" id="UP000295258"/>
    </source>
</evidence>
<dbReference type="InterPro" id="IPR002575">
    <property type="entry name" value="Aminoglycoside_PTrfase"/>
</dbReference>
<protein>
    <submittedName>
        <fullName evidence="2">Aminoglycoside phosphotransferase family protein</fullName>
    </submittedName>
</protein>
<dbReference type="SUPFAM" id="SSF56112">
    <property type="entry name" value="Protein kinase-like (PK-like)"/>
    <property type="match status" value="1"/>
</dbReference>
<feature type="domain" description="Aminoglycoside phosphotransferase" evidence="1">
    <location>
        <begin position="43"/>
        <end position="251"/>
    </location>
</feature>
<accession>A0A4R4V2J4</accession>
<comment type="caution">
    <text evidence="2">The sequence shown here is derived from an EMBL/GenBank/DDBJ whole genome shotgun (WGS) entry which is preliminary data.</text>
</comment>
<dbReference type="Proteomes" id="UP000295258">
    <property type="component" value="Unassembled WGS sequence"/>
</dbReference>
<evidence type="ECO:0000313" key="2">
    <source>
        <dbReference type="EMBL" id="TDC98921.1"/>
    </source>
</evidence>